<keyword evidence="1" id="KW-1133">Transmembrane helix</keyword>
<feature type="transmembrane region" description="Helical" evidence="1">
    <location>
        <begin position="62"/>
        <end position="85"/>
    </location>
</feature>
<keyword evidence="3" id="KW-1185">Reference proteome</keyword>
<dbReference type="AlphaFoldDB" id="A0A1H2QR34"/>
<dbReference type="OrthoDB" id="2966914at2"/>
<evidence type="ECO:0000313" key="3">
    <source>
        <dbReference type="Proteomes" id="UP000199488"/>
    </source>
</evidence>
<dbReference type="EMBL" id="FNNC01000001">
    <property type="protein sequence ID" value="SDW09074.1"/>
    <property type="molecule type" value="Genomic_DNA"/>
</dbReference>
<feature type="transmembrane region" description="Helical" evidence="1">
    <location>
        <begin position="141"/>
        <end position="159"/>
    </location>
</feature>
<sequence>MFTSILQLPFKPRKQFAFLTDHYPLPLAAAIILSISILHTFITNYISLGTNQSQIFSDDPWLLVLAVLFGGISVFILPVILKGASSIYDHSLSYQKAFWVNILTIIPSLFLLPVALIGLFLFLTQGSTPALFTNVYRVLEWLSFIWIFVVAVGTIQVAANTSRPKSLTIAFTYFCFTVIAAVVAVLFLAGFFATF</sequence>
<dbReference type="Proteomes" id="UP000199488">
    <property type="component" value="Unassembled WGS sequence"/>
</dbReference>
<evidence type="ECO:0000256" key="1">
    <source>
        <dbReference type="SAM" id="Phobius"/>
    </source>
</evidence>
<feature type="transmembrane region" description="Helical" evidence="1">
    <location>
        <begin position="97"/>
        <end position="121"/>
    </location>
</feature>
<organism evidence="2 3">
    <name type="scientific">Marinococcus luteus</name>
    <dbReference type="NCBI Taxonomy" id="1122204"/>
    <lineage>
        <taxon>Bacteria</taxon>
        <taxon>Bacillati</taxon>
        <taxon>Bacillota</taxon>
        <taxon>Bacilli</taxon>
        <taxon>Bacillales</taxon>
        <taxon>Bacillaceae</taxon>
        <taxon>Marinococcus</taxon>
    </lineage>
</organism>
<name>A0A1H2QR34_9BACI</name>
<protein>
    <recommendedName>
        <fullName evidence="4">Yip1 domain-containing protein</fullName>
    </recommendedName>
</protein>
<gene>
    <name evidence="2" type="ORF">SAMN05421781_0412</name>
</gene>
<accession>A0A1H2QR34</accession>
<dbReference type="RefSeq" id="WP_091610549.1">
    <property type="nucleotide sequence ID" value="NZ_FNNC01000001.1"/>
</dbReference>
<proteinExistence type="predicted"/>
<evidence type="ECO:0008006" key="4">
    <source>
        <dbReference type="Google" id="ProtNLM"/>
    </source>
</evidence>
<feature type="transmembrane region" description="Helical" evidence="1">
    <location>
        <begin position="171"/>
        <end position="193"/>
    </location>
</feature>
<keyword evidence="1" id="KW-0472">Membrane</keyword>
<keyword evidence="1" id="KW-0812">Transmembrane</keyword>
<reference evidence="2 3" key="1">
    <citation type="submission" date="2016-10" db="EMBL/GenBank/DDBJ databases">
        <authorList>
            <person name="de Groot N.N."/>
        </authorList>
    </citation>
    <scope>NUCLEOTIDE SEQUENCE [LARGE SCALE GENOMIC DNA]</scope>
    <source>
        <strain evidence="2 3">DSM 23126</strain>
    </source>
</reference>
<feature type="transmembrane region" description="Helical" evidence="1">
    <location>
        <begin position="23"/>
        <end position="42"/>
    </location>
</feature>
<evidence type="ECO:0000313" key="2">
    <source>
        <dbReference type="EMBL" id="SDW09074.1"/>
    </source>
</evidence>